<dbReference type="Gene3D" id="1.20.58.360">
    <property type="entry name" value="Shigella T3SS effector IpaH defines"/>
    <property type="match status" value="1"/>
</dbReference>
<evidence type="ECO:0000256" key="5">
    <source>
        <dbReference type="PROSITE-ProRule" id="PRU01398"/>
    </source>
</evidence>
<sequence>MKNVQLVHNAEKGVYDNNLRGWFPRGVRCSVWKCWNGLPGEKARTLAFVDEIEVYLAYQNKLKKPLGLTSVTAKMRFFGVSGVTASDLRSAERQVKAAEKREFSEWLLQWGPLHSVLERKEPERFNALREKQISDYEHTYQMLSDTELKPSGLVGNTDAERTIGVRAMESAKKEFLNGLRPLVEEMLGSYLKVKARWRLN</sequence>
<dbReference type="PANTHER" id="PTHR47114:SF2">
    <property type="entry name" value="OLIGODENDROCYTE-MYELIN GLYCOPROTEIN"/>
    <property type="match status" value="1"/>
</dbReference>
<dbReference type="PROSITE" id="PS52053">
    <property type="entry name" value="NEL"/>
    <property type="match status" value="1"/>
</dbReference>
<dbReference type="EC" id="6.3.2.-" evidence="7"/>
<dbReference type="InterPro" id="IPR051071">
    <property type="entry name" value="LRR-bact_E3_ubiq_ligases"/>
</dbReference>
<dbReference type="Gene3D" id="1.20.58.90">
    <property type="match status" value="1"/>
</dbReference>
<keyword evidence="3" id="KW-0677">Repeat</keyword>
<keyword evidence="5" id="KW-1035">Host cytoplasm</keyword>
<comment type="similarity">
    <text evidence="5">Belongs to the LRR-containing bacterial E3 ligase family.</text>
</comment>
<organism evidence="7 8">
    <name type="scientific">Salmonella enterica subsp. arizonae</name>
    <dbReference type="NCBI Taxonomy" id="59203"/>
    <lineage>
        <taxon>Bacteria</taxon>
        <taxon>Pseudomonadati</taxon>
        <taxon>Pseudomonadota</taxon>
        <taxon>Gammaproteobacteria</taxon>
        <taxon>Enterobacterales</taxon>
        <taxon>Enterobacteriaceae</taxon>
        <taxon>Salmonella</taxon>
    </lineage>
</organism>
<dbReference type="PANTHER" id="PTHR47114">
    <property type="match status" value="1"/>
</dbReference>
<comment type="subcellular location">
    <subcellularLocation>
        <location evidence="1">Secreted</location>
    </subcellularLocation>
</comment>
<reference evidence="7 8" key="1">
    <citation type="submission" date="2018-06" db="EMBL/GenBank/DDBJ databases">
        <authorList>
            <consortium name="Pathogen Informatics"/>
            <person name="Doyle S."/>
        </authorList>
    </citation>
    <scope>NUCLEOTIDE SEQUENCE [LARGE SCALE GENOMIC DNA]</scope>
    <source>
        <strain evidence="7 8">NCTC8297</strain>
    </source>
</reference>
<keyword evidence="5" id="KW-0964">Secreted</keyword>
<dbReference type="Proteomes" id="UP000254741">
    <property type="component" value="Unassembled WGS sequence"/>
</dbReference>
<dbReference type="EMBL" id="UGXG01000002">
    <property type="protein sequence ID" value="SUG46369.1"/>
    <property type="molecule type" value="Genomic_DNA"/>
</dbReference>
<evidence type="ECO:0000313" key="8">
    <source>
        <dbReference type="Proteomes" id="UP000254741"/>
    </source>
</evidence>
<keyword evidence="4 5" id="KW-0833">Ubl conjugation pathway</keyword>
<protein>
    <submittedName>
        <fullName evidence="7">E3 ubiquitin-protein ligase SspH2</fullName>
        <ecNumber evidence="7">6.3.2.-</ecNumber>
    </submittedName>
</protein>
<accession>A0A379TA23</accession>
<dbReference type="InterPro" id="IPR029487">
    <property type="entry name" value="NEL_dom"/>
</dbReference>
<evidence type="ECO:0000259" key="6">
    <source>
        <dbReference type="PROSITE" id="PS52053"/>
    </source>
</evidence>
<dbReference type="AlphaFoldDB" id="A0A379TA23"/>
<comment type="caution">
    <text evidence="5">Lacks conserved residue(s) required for the propagation of feature annotation.</text>
</comment>
<evidence type="ECO:0000256" key="4">
    <source>
        <dbReference type="ARBA" id="ARBA00022786"/>
    </source>
</evidence>
<dbReference type="GO" id="GO:0016567">
    <property type="term" value="P:protein ubiquitination"/>
    <property type="evidence" value="ECO:0007669"/>
    <property type="project" value="InterPro"/>
</dbReference>
<proteinExistence type="inferred from homology"/>
<evidence type="ECO:0000256" key="3">
    <source>
        <dbReference type="ARBA" id="ARBA00022737"/>
    </source>
</evidence>
<keyword evidence="2" id="KW-0433">Leucine-rich repeat</keyword>
<evidence type="ECO:0000313" key="7">
    <source>
        <dbReference type="EMBL" id="SUG46369.1"/>
    </source>
</evidence>
<evidence type="ECO:0000256" key="2">
    <source>
        <dbReference type="ARBA" id="ARBA00022614"/>
    </source>
</evidence>
<evidence type="ECO:0000256" key="1">
    <source>
        <dbReference type="ARBA" id="ARBA00004613"/>
    </source>
</evidence>
<feature type="domain" description="NEL" evidence="6">
    <location>
        <begin position="1"/>
        <end position="200"/>
    </location>
</feature>
<dbReference type="GO" id="GO:0004842">
    <property type="term" value="F:ubiquitin-protein transferase activity"/>
    <property type="evidence" value="ECO:0007669"/>
    <property type="project" value="InterPro"/>
</dbReference>
<dbReference type="Pfam" id="PF14496">
    <property type="entry name" value="NEL"/>
    <property type="match status" value="1"/>
</dbReference>
<name>A0A379TA23_SALER</name>
<gene>
    <name evidence="7" type="primary">sspH2_4</name>
    <name evidence="7" type="ORF">NCTC8297_01591</name>
</gene>
<dbReference type="GO" id="GO:0005576">
    <property type="term" value="C:extracellular region"/>
    <property type="evidence" value="ECO:0007669"/>
    <property type="project" value="UniProtKB-SubCell"/>
</dbReference>